<keyword evidence="4" id="KW-0678">Repressor</keyword>
<evidence type="ECO:0000256" key="4">
    <source>
        <dbReference type="ARBA" id="ARBA00022491"/>
    </source>
</evidence>
<dbReference type="InParanoid" id="C3YD92"/>
<gene>
    <name evidence="9" type="ORF">BRAFLDRAFT_218537</name>
</gene>
<evidence type="ECO:0000256" key="1">
    <source>
        <dbReference type="ARBA" id="ARBA00004123"/>
    </source>
</evidence>
<dbReference type="Pfam" id="PF11597">
    <property type="entry name" value="Med13_N"/>
    <property type="match status" value="1"/>
</dbReference>
<evidence type="ECO:0000256" key="6">
    <source>
        <dbReference type="ARBA" id="ARBA00023163"/>
    </source>
</evidence>
<dbReference type="InterPro" id="IPR021643">
    <property type="entry name" value="Mediator_Med13_N"/>
</dbReference>
<dbReference type="STRING" id="7739.C3YD92"/>
<evidence type="ECO:0000256" key="3">
    <source>
        <dbReference type="ARBA" id="ARBA00019618"/>
    </source>
</evidence>
<dbReference type="PANTHER" id="PTHR48249:SF3">
    <property type="entry name" value="MEDIATOR OF RNA POLYMERASE II TRANSCRIPTION SUBUNIT 13"/>
    <property type="match status" value="1"/>
</dbReference>
<comment type="subcellular location">
    <subcellularLocation>
        <location evidence="1">Nucleus</location>
    </subcellularLocation>
</comment>
<evidence type="ECO:0000259" key="8">
    <source>
        <dbReference type="Pfam" id="PF11597"/>
    </source>
</evidence>
<sequence length="206" mass="23525">MSATNSVPNGCSLEDCHSNVFALTDLTGIKWRRLRAPCPAGVGPLEDPILSSFAKCLAADVFCVWRQRELWIFWYGDDPDLTDVLHPELKDIEQGSWEKELSYECRTLLFKALHNLLERYLLSADFVRLGRWFVRPYIQGTDKNDKCEYLSCAFSFFLHGESTVCTSVEIQEHQLVERLSMQHFNSVQGTAGGFHGEKTRLELKAT</sequence>
<comment type="similarity">
    <text evidence="2">Belongs to the Mediator complex subunit 13 family.</text>
</comment>
<dbReference type="InterPro" id="IPR051139">
    <property type="entry name" value="Mediator_complx_sub13"/>
</dbReference>
<dbReference type="AlphaFoldDB" id="C3YD92"/>
<evidence type="ECO:0000313" key="9">
    <source>
        <dbReference type="EMBL" id="EEN61703.1"/>
    </source>
</evidence>
<dbReference type="GO" id="GO:0005634">
    <property type="term" value="C:nucleus"/>
    <property type="evidence" value="ECO:0007669"/>
    <property type="project" value="UniProtKB-SubCell"/>
</dbReference>
<organism>
    <name type="scientific">Branchiostoma floridae</name>
    <name type="common">Florida lancelet</name>
    <name type="synonym">Amphioxus</name>
    <dbReference type="NCBI Taxonomy" id="7739"/>
    <lineage>
        <taxon>Eukaryota</taxon>
        <taxon>Metazoa</taxon>
        <taxon>Chordata</taxon>
        <taxon>Cephalochordata</taxon>
        <taxon>Leptocardii</taxon>
        <taxon>Amphioxiformes</taxon>
        <taxon>Branchiostomatidae</taxon>
        <taxon>Branchiostoma</taxon>
    </lineage>
</organism>
<dbReference type="eggNOG" id="KOG3600">
    <property type="taxonomic scope" value="Eukaryota"/>
</dbReference>
<reference evidence="9" key="1">
    <citation type="journal article" date="2008" name="Nature">
        <title>The amphioxus genome and the evolution of the chordate karyotype.</title>
        <authorList>
            <consortium name="US DOE Joint Genome Institute (JGI-PGF)"/>
            <person name="Putnam N.H."/>
            <person name="Butts T."/>
            <person name="Ferrier D.E.K."/>
            <person name="Furlong R.F."/>
            <person name="Hellsten U."/>
            <person name="Kawashima T."/>
            <person name="Robinson-Rechavi M."/>
            <person name="Shoguchi E."/>
            <person name="Terry A."/>
            <person name="Yu J.-K."/>
            <person name="Benito-Gutierrez E.L."/>
            <person name="Dubchak I."/>
            <person name="Garcia-Fernandez J."/>
            <person name="Gibson-Brown J.J."/>
            <person name="Grigoriev I.V."/>
            <person name="Horton A.C."/>
            <person name="de Jong P.J."/>
            <person name="Jurka J."/>
            <person name="Kapitonov V.V."/>
            <person name="Kohara Y."/>
            <person name="Kuroki Y."/>
            <person name="Lindquist E."/>
            <person name="Lucas S."/>
            <person name="Osoegawa K."/>
            <person name="Pennacchio L.A."/>
            <person name="Salamov A.A."/>
            <person name="Satou Y."/>
            <person name="Sauka-Spengler T."/>
            <person name="Schmutz J."/>
            <person name="Shin-I T."/>
            <person name="Toyoda A."/>
            <person name="Bronner-Fraser M."/>
            <person name="Fujiyama A."/>
            <person name="Holland L.Z."/>
            <person name="Holland P.W.H."/>
            <person name="Satoh N."/>
            <person name="Rokhsar D.S."/>
        </authorList>
    </citation>
    <scope>NUCLEOTIDE SEQUENCE [LARGE SCALE GENOMIC DNA]</scope>
    <source>
        <strain evidence="9">S238N-H82</strain>
        <tissue evidence="9">Testes</tissue>
    </source>
</reference>
<proteinExistence type="inferred from homology"/>
<feature type="domain" description="Mediator complex subunit Med13 N-terminal" evidence="8">
    <location>
        <begin position="12"/>
        <end position="181"/>
    </location>
</feature>
<dbReference type="EMBL" id="GG666503">
    <property type="protein sequence ID" value="EEN61703.1"/>
    <property type="molecule type" value="Genomic_DNA"/>
</dbReference>
<evidence type="ECO:0000256" key="7">
    <source>
        <dbReference type="ARBA" id="ARBA00023242"/>
    </source>
</evidence>
<protein>
    <recommendedName>
        <fullName evidence="3">Mediator of RNA polymerase II transcription subunit 13</fullName>
    </recommendedName>
</protein>
<accession>C3YD92</accession>
<evidence type="ECO:0000256" key="2">
    <source>
        <dbReference type="ARBA" id="ARBA00009354"/>
    </source>
</evidence>
<dbReference type="PANTHER" id="PTHR48249">
    <property type="entry name" value="MEDIATOR OF RNA POLYMERASE II TRANSCRIPTION SUBUNIT 13"/>
    <property type="match status" value="1"/>
</dbReference>
<keyword evidence="7" id="KW-0539">Nucleus</keyword>
<evidence type="ECO:0000256" key="5">
    <source>
        <dbReference type="ARBA" id="ARBA00023015"/>
    </source>
</evidence>
<keyword evidence="5" id="KW-0805">Transcription regulation</keyword>
<keyword evidence="6" id="KW-0804">Transcription</keyword>
<name>C3YD92_BRAFL</name>